<name>E4Z6E4_OIKDI</name>
<sequence length="75" mass="8527">KNSLWLYFKTIFLNRDYSSSLFFCELILTPSQIERNPLIAASTSVAISMSRCFFGQSSAIPLFNINDIIPTCEKL</sequence>
<evidence type="ECO:0000313" key="1">
    <source>
        <dbReference type="EMBL" id="CBY43272.1"/>
    </source>
</evidence>
<reference evidence="1" key="1">
    <citation type="journal article" date="2010" name="Science">
        <title>Plasticity of animal genome architecture unmasked by rapid evolution of a pelagic tunicate.</title>
        <authorList>
            <person name="Denoeud F."/>
            <person name="Henriet S."/>
            <person name="Mungpakdee S."/>
            <person name="Aury J.M."/>
            <person name="Da Silva C."/>
            <person name="Brinkmann H."/>
            <person name="Mikhaleva J."/>
            <person name="Olsen L.C."/>
            <person name="Jubin C."/>
            <person name="Canestro C."/>
            <person name="Bouquet J.M."/>
            <person name="Danks G."/>
            <person name="Poulain J."/>
            <person name="Campsteijn C."/>
            <person name="Adamski M."/>
            <person name="Cross I."/>
            <person name="Yadetie F."/>
            <person name="Muffato M."/>
            <person name="Louis A."/>
            <person name="Butcher S."/>
            <person name="Tsagkogeorga G."/>
            <person name="Konrad A."/>
            <person name="Singh S."/>
            <person name="Jensen M.F."/>
            <person name="Cong E.H."/>
            <person name="Eikeseth-Otteraa H."/>
            <person name="Noel B."/>
            <person name="Anthouard V."/>
            <person name="Porcel B.M."/>
            <person name="Kachouri-Lafond R."/>
            <person name="Nishino A."/>
            <person name="Ugolini M."/>
            <person name="Chourrout P."/>
            <person name="Nishida H."/>
            <person name="Aasland R."/>
            <person name="Huzurbazar S."/>
            <person name="Westhof E."/>
            <person name="Delsuc F."/>
            <person name="Lehrach H."/>
            <person name="Reinhardt R."/>
            <person name="Weissenbach J."/>
            <person name="Roy S.W."/>
            <person name="Artiguenave F."/>
            <person name="Postlethwait J.H."/>
            <person name="Manak J.R."/>
            <person name="Thompson E.M."/>
            <person name="Jaillon O."/>
            <person name="Du Pasquier L."/>
            <person name="Boudinot P."/>
            <person name="Liberles D.A."/>
            <person name="Volff J.N."/>
            <person name="Philippe H."/>
            <person name="Lenhard B."/>
            <person name="Roest Crollius H."/>
            <person name="Wincker P."/>
            <person name="Chourrout D."/>
        </authorList>
    </citation>
    <scope>NUCLEOTIDE SEQUENCE [LARGE SCALE GENOMIC DNA]</scope>
</reference>
<accession>E4Z6E4</accession>
<gene>
    <name evidence="1" type="ORF">GSOID_T00027855001</name>
</gene>
<protein>
    <submittedName>
        <fullName evidence="1">Uncharacterized protein</fullName>
    </submittedName>
</protein>
<dbReference type="Proteomes" id="UP000011014">
    <property type="component" value="Unassembled WGS sequence"/>
</dbReference>
<dbReference type="AlphaFoldDB" id="E4Z6E4"/>
<dbReference type="EMBL" id="FN658042">
    <property type="protein sequence ID" value="CBY43272.1"/>
    <property type="molecule type" value="Genomic_DNA"/>
</dbReference>
<proteinExistence type="predicted"/>
<feature type="non-terminal residue" evidence="1">
    <location>
        <position position="1"/>
    </location>
</feature>
<organism evidence="1">
    <name type="scientific">Oikopleura dioica</name>
    <name type="common">Tunicate</name>
    <dbReference type="NCBI Taxonomy" id="34765"/>
    <lineage>
        <taxon>Eukaryota</taxon>
        <taxon>Metazoa</taxon>
        <taxon>Chordata</taxon>
        <taxon>Tunicata</taxon>
        <taxon>Appendicularia</taxon>
        <taxon>Copelata</taxon>
        <taxon>Oikopleuridae</taxon>
        <taxon>Oikopleura</taxon>
    </lineage>
</organism>